<comment type="caution">
    <text evidence="1">The sequence shown here is derived from an EMBL/GenBank/DDBJ whole genome shotgun (WGS) entry which is preliminary data.</text>
</comment>
<evidence type="ECO:0000313" key="1">
    <source>
        <dbReference type="EMBL" id="GFX86530.1"/>
    </source>
</evidence>
<dbReference type="Proteomes" id="UP000887159">
    <property type="component" value="Unassembled WGS sequence"/>
</dbReference>
<organism evidence="1 2">
    <name type="scientific">Trichonephila clavipes</name>
    <name type="common">Golden silk orbweaver</name>
    <name type="synonym">Nephila clavipes</name>
    <dbReference type="NCBI Taxonomy" id="2585209"/>
    <lineage>
        <taxon>Eukaryota</taxon>
        <taxon>Metazoa</taxon>
        <taxon>Ecdysozoa</taxon>
        <taxon>Arthropoda</taxon>
        <taxon>Chelicerata</taxon>
        <taxon>Arachnida</taxon>
        <taxon>Araneae</taxon>
        <taxon>Araneomorphae</taxon>
        <taxon>Entelegynae</taxon>
        <taxon>Araneoidea</taxon>
        <taxon>Nephilidae</taxon>
        <taxon>Trichonephila</taxon>
    </lineage>
</organism>
<protein>
    <submittedName>
        <fullName evidence="1">Uncharacterized protein</fullName>
    </submittedName>
</protein>
<dbReference type="AlphaFoldDB" id="A0A8X6R2V9"/>
<proteinExistence type="predicted"/>
<dbReference type="EMBL" id="BMAU01021010">
    <property type="protein sequence ID" value="GFX86530.1"/>
    <property type="molecule type" value="Genomic_DNA"/>
</dbReference>
<name>A0A8X6R2V9_TRICX</name>
<evidence type="ECO:0000313" key="2">
    <source>
        <dbReference type="Proteomes" id="UP000887159"/>
    </source>
</evidence>
<accession>A0A8X6R2V9</accession>
<sequence>MRERESTCNAGPTSRIIPSPADKHMLEDTIFVQDCASPHIATRVKNLLCTSFGEDRVLSCNFHHAWPSMSPDLNTNDYWQSNGHGINVSVESNIPILISLQIRHEEGVVHIKSIQAQNPYVGEDMEF</sequence>
<keyword evidence="2" id="KW-1185">Reference proteome</keyword>
<dbReference type="GO" id="GO:0003676">
    <property type="term" value="F:nucleic acid binding"/>
    <property type="evidence" value="ECO:0007669"/>
    <property type="project" value="InterPro"/>
</dbReference>
<gene>
    <name evidence="1" type="primary">X975_01235</name>
    <name evidence="1" type="ORF">TNCV_3727991</name>
</gene>
<reference evidence="1" key="1">
    <citation type="submission" date="2020-08" db="EMBL/GenBank/DDBJ databases">
        <title>Multicomponent nature underlies the extraordinary mechanical properties of spider dragline silk.</title>
        <authorList>
            <person name="Kono N."/>
            <person name="Nakamura H."/>
            <person name="Mori M."/>
            <person name="Yoshida Y."/>
            <person name="Ohtoshi R."/>
            <person name="Malay A.D."/>
            <person name="Moran D.A.P."/>
            <person name="Tomita M."/>
            <person name="Numata K."/>
            <person name="Arakawa K."/>
        </authorList>
    </citation>
    <scope>NUCLEOTIDE SEQUENCE</scope>
</reference>
<dbReference type="Gene3D" id="3.30.420.10">
    <property type="entry name" value="Ribonuclease H-like superfamily/Ribonuclease H"/>
    <property type="match status" value="1"/>
</dbReference>
<dbReference type="InterPro" id="IPR036397">
    <property type="entry name" value="RNaseH_sf"/>
</dbReference>